<reference evidence="2" key="1">
    <citation type="journal article" date="2022" name="Mol. Ecol. Resour.">
        <title>The genomes of chicory, endive, great burdock and yacon provide insights into Asteraceae palaeo-polyploidization history and plant inulin production.</title>
        <authorList>
            <person name="Fan W."/>
            <person name="Wang S."/>
            <person name="Wang H."/>
            <person name="Wang A."/>
            <person name="Jiang F."/>
            <person name="Liu H."/>
            <person name="Zhao H."/>
            <person name="Xu D."/>
            <person name="Zhang Y."/>
        </authorList>
    </citation>
    <scope>NUCLEOTIDE SEQUENCE [LARGE SCALE GENOMIC DNA]</scope>
    <source>
        <strain evidence="2">cv. Niubang</strain>
    </source>
</reference>
<keyword evidence="2" id="KW-1185">Reference proteome</keyword>
<sequence>MDPVSMVDVNEDEASKFNSSPKKDGAQLVLSPSTVSNMSIVLVEKTVVGPGTTDGMEEGNAVVGLEIDQGHKKEKTLSEGETDNAQVVREVAEREKDEKTKEHKNGEILGGSLKGKGSKHRKGNKKKMIARKASEVVIGDSNEGNATVAAKNEGLTTDENYDKEKAIEEEASQKEDVVKEASIKRDADREVAEREKDEKTKEHINGEILGGSSKGNGSKRRNGNKKKKVAQKASEMVIGDANEGNATVAAKNEGLTIDENHDKEKAIGEEGTHVDVKEASIKGEAEEKTEEKKKGEKLGESSNRRGRRPRRNRKKEVAQKASEIVVVDGDKPESSSKKKASEKVKSMGMVFMCSSKTKPDCFRYKILGLPAGKKDQVAKVYKGMRLFLFDVDLRLMYGIFKAAGAGGYNIEPKAFKSAFPSQIRFTVIEDCLPLAEEKFRNVIKENYYSRNKFDCQLNAQQVRKLCKLFVAAKSGPSPKKAIKNHRSGADESRRGRQDAHTARDGKKRKRWAPVEETQPHPPLGRERRRYHDYGEPHVRYEREALPSPVRPVARYLPPPPPEDLAPVRSYGYESAYSYAQRHHDEMVSRHQEHDRERHHLYSREPLTYRDDVYPSVGQRVEYHHHHHPPAAAAALPSQYRLVSREYPPPPATQPADYRLSGGLKAAGYRDVGHVSEYRSSATPFMEYHPRGHPSRYGY</sequence>
<organism evidence="1 2">
    <name type="scientific">Arctium lappa</name>
    <name type="common">Greater burdock</name>
    <name type="synonym">Lappa major</name>
    <dbReference type="NCBI Taxonomy" id="4217"/>
    <lineage>
        <taxon>Eukaryota</taxon>
        <taxon>Viridiplantae</taxon>
        <taxon>Streptophyta</taxon>
        <taxon>Embryophyta</taxon>
        <taxon>Tracheophyta</taxon>
        <taxon>Spermatophyta</taxon>
        <taxon>Magnoliopsida</taxon>
        <taxon>eudicotyledons</taxon>
        <taxon>Gunneridae</taxon>
        <taxon>Pentapetalae</taxon>
        <taxon>asterids</taxon>
        <taxon>campanulids</taxon>
        <taxon>Asterales</taxon>
        <taxon>Asteraceae</taxon>
        <taxon>Carduoideae</taxon>
        <taxon>Cardueae</taxon>
        <taxon>Arctiinae</taxon>
        <taxon>Arctium</taxon>
    </lineage>
</organism>
<dbReference type="EMBL" id="CM042047">
    <property type="protein sequence ID" value="KAI3772328.1"/>
    <property type="molecule type" value="Genomic_DNA"/>
</dbReference>
<dbReference type="Proteomes" id="UP001055879">
    <property type="component" value="Linkage Group LG01"/>
</dbReference>
<proteinExistence type="predicted"/>
<name>A0ACB9FLT9_ARCLA</name>
<comment type="caution">
    <text evidence="1">The sequence shown here is derived from an EMBL/GenBank/DDBJ whole genome shotgun (WGS) entry which is preliminary data.</text>
</comment>
<evidence type="ECO:0000313" key="1">
    <source>
        <dbReference type="EMBL" id="KAI3772328.1"/>
    </source>
</evidence>
<accession>A0ACB9FLT9</accession>
<reference evidence="1 2" key="2">
    <citation type="journal article" date="2022" name="Mol. Ecol. Resour.">
        <title>The genomes of chicory, endive, great burdock and yacon provide insights into Asteraceae paleo-polyploidization history and plant inulin production.</title>
        <authorList>
            <person name="Fan W."/>
            <person name="Wang S."/>
            <person name="Wang H."/>
            <person name="Wang A."/>
            <person name="Jiang F."/>
            <person name="Liu H."/>
            <person name="Zhao H."/>
            <person name="Xu D."/>
            <person name="Zhang Y."/>
        </authorList>
    </citation>
    <scope>NUCLEOTIDE SEQUENCE [LARGE SCALE GENOMIC DNA]</scope>
    <source>
        <strain evidence="2">cv. Niubang</strain>
    </source>
</reference>
<evidence type="ECO:0000313" key="2">
    <source>
        <dbReference type="Proteomes" id="UP001055879"/>
    </source>
</evidence>
<protein>
    <submittedName>
        <fullName evidence="1">Uncharacterized protein</fullName>
    </submittedName>
</protein>
<gene>
    <name evidence="1" type="ORF">L6452_03510</name>
</gene>